<comment type="caution">
    <text evidence="5">The sequence shown here is derived from an EMBL/GenBank/DDBJ whole genome shotgun (WGS) entry which is preliminary data.</text>
</comment>
<dbReference type="PANTHER" id="PTHR10956">
    <property type="entry name" value="60S RIBOSOMAL PROTEIN L31"/>
    <property type="match status" value="1"/>
</dbReference>
<name>A0A9W7Y261_9FUNG</name>
<evidence type="ECO:0000313" key="6">
    <source>
        <dbReference type="Proteomes" id="UP001149813"/>
    </source>
</evidence>
<dbReference type="FunFam" id="3.10.440.10:FF:000001">
    <property type="entry name" value="60S ribosomal protein L31"/>
    <property type="match status" value="1"/>
</dbReference>
<evidence type="ECO:0000256" key="1">
    <source>
        <dbReference type="ARBA" id="ARBA00010808"/>
    </source>
</evidence>
<evidence type="ECO:0000256" key="4">
    <source>
        <dbReference type="SAM" id="Phobius"/>
    </source>
</evidence>
<proteinExistence type="inferred from homology"/>
<protein>
    <submittedName>
        <fullName evidence="5">60S ribosomal protein L31B</fullName>
    </submittedName>
</protein>
<keyword evidence="2 5" id="KW-0689">Ribosomal protein</keyword>
<dbReference type="Pfam" id="PF01198">
    <property type="entry name" value="Ribosomal_L31e"/>
    <property type="match status" value="1"/>
</dbReference>
<reference evidence="5" key="1">
    <citation type="submission" date="2022-07" db="EMBL/GenBank/DDBJ databases">
        <title>Phylogenomic reconstructions and comparative analyses of Kickxellomycotina fungi.</title>
        <authorList>
            <person name="Reynolds N.K."/>
            <person name="Stajich J.E."/>
            <person name="Barry K."/>
            <person name="Grigoriev I.V."/>
            <person name="Crous P."/>
            <person name="Smith M.E."/>
        </authorList>
    </citation>
    <scope>NUCLEOTIDE SEQUENCE</scope>
    <source>
        <strain evidence="5">NBRC 32514</strain>
    </source>
</reference>
<sequence length="301" mass="34030">MPSEKQRDLESCLGPECESESGSRLGLATLARICLVVFLVYSNLFYFLHWPKLRSMTHKILDASASEAVVSEDVIDSGCRYVQLPAATPVSSTYVQIDWITTCRLDSTLVSYTGGVDSHAVAPNWRSKYSEATLVEEGSLDDSFHYRVNLYVKEGFVTRYRVHTGDKILDSLPLASYSHMEMSKGKTGNKRSALAEVVTREYTIHLHKRVFGASFKKRTPRAVKAVREFAQKAMGTKDIRIDTQLNKVLWARGIKAVPHRIRVRLSRRRNDSEDAKEKLYTLVTYVPVVDFTGLQTQTVDE</sequence>
<dbReference type="EMBL" id="JANBOJ010000059">
    <property type="protein sequence ID" value="KAJ1723621.1"/>
    <property type="molecule type" value="Genomic_DNA"/>
</dbReference>
<keyword evidence="4" id="KW-0812">Transmembrane</keyword>
<evidence type="ECO:0000256" key="2">
    <source>
        <dbReference type="ARBA" id="ARBA00022980"/>
    </source>
</evidence>
<evidence type="ECO:0000256" key="3">
    <source>
        <dbReference type="ARBA" id="ARBA00023274"/>
    </source>
</evidence>
<dbReference type="SUPFAM" id="SSF54575">
    <property type="entry name" value="Ribosomal protein L31e"/>
    <property type="match status" value="1"/>
</dbReference>
<dbReference type="SMART" id="SM01380">
    <property type="entry name" value="Ribosomal_L31e"/>
    <property type="match status" value="1"/>
</dbReference>
<dbReference type="Proteomes" id="UP001149813">
    <property type="component" value="Unassembled WGS sequence"/>
</dbReference>
<keyword evidence="4" id="KW-1133">Transmembrane helix</keyword>
<accession>A0A9W7Y261</accession>
<dbReference type="GO" id="GO:0002181">
    <property type="term" value="P:cytoplasmic translation"/>
    <property type="evidence" value="ECO:0007669"/>
    <property type="project" value="TreeGrafter"/>
</dbReference>
<comment type="similarity">
    <text evidence="1">Belongs to the eukaryotic ribosomal protein eL31 family.</text>
</comment>
<evidence type="ECO:0000313" key="5">
    <source>
        <dbReference type="EMBL" id="KAJ1723621.1"/>
    </source>
</evidence>
<dbReference type="InterPro" id="IPR000054">
    <property type="entry name" value="Ribosomal_eL31"/>
</dbReference>
<dbReference type="PANTHER" id="PTHR10956:SF0">
    <property type="entry name" value="60S RIBOSOMAL PROTEIN L31"/>
    <property type="match status" value="1"/>
</dbReference>
<dbReference type="Gene3D" id="3.10.440.10">
    <property type="match status" value="1"/>
</dbReference>
<dbReference type="InterPro" id="IPR023621">
    <property type="entry name" value="Ribosomal_eL31_dom_sf"/>
</dbReference>
<dbReference type="CDD" id="cd00463">
    <property type="entry name" value="Ribosomal_L31e"/>
    <property type="match status" value="1"/>
</dbReference>
<dbReference type="GO" id="GO:0022625">
    <property type="term" value="C:cytosolic large ribosomal subunit"/>
    <property type="evidence" value="ECO:0007669"/>
    <property type="project" value="TreeGrafter"/>
</dbReference>
<keyword evidence="4" id="KW-0472">Membrane</keyword>
<gene>
    <name evidence="5" type="primary">RPL31B</name>
    <name evidence="5" type="ORF">LPJ53_002061</name>
</gene>
<dbReference type="AlphaFoldDB" id="A0A9W7Y261"/>
<feature type="transmembrane region" description="Helical" evidence="4">
    <location>
        <begin position="29"/>
        <end position="48"/>
    </location>
</feature>
<dbReference type="OrthoDB" id="5581134at2759"/>
<organism evidence="5 6">
    <name type="scientific">Coemansia erecta</name>
    <dbReference type="NCBI Taxonomy" id="147472"/>
    <lineage>
        <taxon>Eukaryota</taxon>
        <taxon>Fungi</taxon>
        <taxon>Fungi incertae sedis</taxon>
        <taxon>Zoopagomycota</taxon>
        <taxon>Kickxellomycotina</taxon>
        <taxon>Kickxellomycetes</taxon>
        <taxon>Kickxellales</taxon>
        <taxon>Kickxellaceae</taxon>
        <taxon>Coemansia</taxon>
    </lineage>
</organism>
<dbReference type="GO" id="GO:0003735">
    <property type="term" value="F:structural constituent of ribosome"/>
    <property type="evidence" value="ECO:0007669"/>
    <property type="project" value="InterPro"/>
</dbReference>
<keyword evidence="3" id="KW-0687">Ribonucleoprotein</keyword>
<keyword evidence="6" id="KW-1185">Reference proteome</keyword>